<proteinExistence type="predicted"/>
<reference evidence="2" key="2">
    <citation type="submission" date="2015-01" db="EMBL/GenBank/DDBJ databases">
        <title>Evolutionary Origins and Diversification of the Mycorrhizal Mutualists.</title>
        <authorList>
            <consortium name="DOE Joint Genome Institute"/>
            <consortium name="Mycorrhizal Genomics Consortium"/>
            <person name="Kohler A."/>
            <person name="Kuo A."/>
            <person name="Nagy L.G."/>
            <person name="Floudas D."/>
            <person name="Copeland A."/>
            <person name="Barry K.W."/>
            <person name="Cichocki N."/>
            <person name="Veneault-Fourrey C."/>
            <person name="LaButti K."/>
            <person name="Lindquist E.A."/>
            <person name="Lipzen A."/>
            <person name="Lundell T."/>
            <person name="Morin E."/>
            <person name="Murat C."/>
            <person name="Riley R."/>
            <person name="Ohm R."/>
            <person name="Sun H."/>
            <person name="Tunlid A."/>
            <person name="Henrissat B."/>
            <person name="Grigoriev I.V."/>
            <person name="Hibbett D.S."/>
            <person name="Martin F."/>
        </authorList>
    </citation>
    <scope>NUCLEOTIDE SEQUENCE [LARGE SCALE GENOMIC DNA]</scope>
    <source>
        <strain evidence="2">Foug A</strain>
    </source>
</reference>
<sequence length="124" mass="13548">MVYLDILDCICHHEEAQTLQQRISTINLSVYEDEALPLINGLHDLPFDETEGNYYMGGVGGGLGLCVFCTSNEDKPSIDGDDEHEAGPAVIVTAFSDDDDGEDDPVKMILMTGDVCMFDLSNEI</sequence>
<dbReference type="HOGENOM" id="CLU_2005284_0_0_1"/>
<accession>A0A0C3A1W9</accession>
<keyword evidence="2" id="KW-1185">Reference proteome</keyword>
<name>A0A0C3A1W9_9AGAM</name>
<organism evidence="1 2">
    <name type="scientific">Scleroderma citrinum Foug A</name>
    <dbReference type="NCBI Taxonomy" id="1036808"/>
    <lineage>
        <taxon>Eukaryota</taxon>
        <taxon>Fungi</taxon>
        <taxon>Dikarya</taxon>
        <taxon>Basidiomycota</taxon>
        <taxon>Agaricomycotina</taxon>
        <taxon>Agaricomycetes</taxon>
        <taxon>Agaricomycetidae</taxon>
        <taxon>Boletales</taxon>
        <taxon>Sclerodermatineae</taxon>
        <taxon>Sclerodermataceae</taxon>
        <taxon>Scleroderma</taxon>
    </lineage>
</organism>
<reference evidence="1 2" key="1">
    <citation type="submission" date="2014-04" db="EMBL/GenBank/DDBJ databases">
        <authorList>
            <consortium name="DOE Joint Genome Institute"/>
            <person name="Kuo A."/>
            <person name="Kohler A."/>
            <person name="Nagy L.G."/>
            <person name="Floudas D."/>
            <person name="Copeland A."/>
            <person name="Barry K.W."/>
            <person name="Cichocki N."/>
            <person name="Veneault-Fourrey C."/>
            <person name="LaButti K."/>
            <person name="Lindquist E.A."/>
            <person name="Lipzen A."/>
            <person name="Lundell T."/>
            <person name="Morin E."/>
            <person name="Murat C."/>
            <person name="Sun H."/>
            <person name="Tunlid A."/>
            <person name="Henrissat B."/>
            <person name="Grigoriev I.V."/>
            <person name="Hibbett D.S."/>
            <person name="Martin F."/>
            <person name="Nordberg H.P."/>
            <person name="Cantor M.N."/>
            <person name="Hua S.X."/>
        </authorList>
    </citation>
    <scope>NUCLEOTIDE SEQUENCE [LARGE SCALE GENOMIC DNA]</scope>
    <source>
        <strain evidence="1 2">Foug A</strain>
    </source>
</reference>
<dbReference type="InParanoid" id="A0A0C3A1W9"/>
<protein>
    <submittedName>
        <fullName evidence="1">Uncharacterized protein</fullName>
    </submittedName>
</protein>
<dbReference type="Proteomes" id="UP000053989">
    <property type="component" value="Unassembled WGS sequence"/>
</dbReference>
<evidence type="ECO:0000313" key="2">
    <source>
        <dbReference type="Proteomes" id="UP000053989"/>
    </source>
</evidence>
<dbReference type="EMBL" id="KN822083">
    <property type="protein sequence ID" value="KIM58647.1"/>
    <property type="molecule type" value="Genomic_DNA"/>
</dbReference>
<dbReference type="AlphaFoldDB" id="A0A0C3A1W9"/>
<dbReference type="OrthoDB" id="5946233at2759"/>
<evidence type="ECO:0000313" key="1">
    <source>
        <dbReference type="EMBL" id="KIM58647.1"/>
    </source>
</evidence>
<gene>
    <name evidence="1" type="ORF">SCLCIDRAFT_127820</name>
</gene>